<keyword evidence="2" id="KW-0472">Membrane</keyword>
<accession>A0A914PCD0</accession>
<sequence>MFFFLKFLLLFITATNSRPNNYFTNETTRAYESNETLPMILTADSSNGAKQDDKDVELTGYGYSVNLTLAYEFLDVKIDLNNCIGRVKFCYSSLEKNDDASLRCGNGFCGFWTKEKSNNKKIDLMDVSVRKSSLDKPCLPIRMKQTETSYCGVYAASCKPLIEDNRITIIVEEVSSDCRIFIKHATIYYSPTTSTTSLPSKESPTSSITSEASIEWYIWFIIGVTFAFTIAIIIIIYVCWKKQICLFKEKTEAKKKITIMDTVDSGIITKAEDIPEPKLESKPETKPKTKTAEEIPRPPKAAKKSKKISKKSKKSKKGKKQKKPAKKYTVDDPFPETPVADLFENVEAIKTDSTKNISEVTQD</sequence>
<evidence type="ECO:0000313" key="5">
    <source>
        <dbReference type="WBParaSite" id="PDA_v2.g15246.t1"/>
    </source>
</evidence>
<protein>
    <submittedName>
        <fullName evidence="5">Uncharacterized protein</fullName>
    </submittedName>
</protein>
<evidence type="ECO:0000256" key="3">
    <source>
        <dbReference type="SAM" id="SignalP"/>
    </source>
</evidence>
<dbReference type="AlphaFoldDB" id="A0A914PCD0"/>
<keyword evidence="3" id="KW-0732">Signal</keyword>
<feature type="signal peptide" evidence="3">
    <location>
        <begin position="1"/>
        <end position="17"/>
    </location>
</feature>
<feature type="compositionally biased region" description="Basic residues" evidence="1">
    <location>
        <begin position="300"/>
        <end position="326"/>
    </location>
</feature>
<feature type="region of interest" description="Disordered" evidence="1">
    <location>
        <begin position="274"/>
        <end position="337"/>
    </location>
</feature>
<dbReference type="WBParaSite" id="PDA_v2.g15246.t1">
    <property type="protein sequence ID" value="PDA_v2.g15246.t1"/>
    <property type="gene ID" value="PDA_v2.g15246"/>
</dbReference>
<evidence type="ECO:0000256" key="1">
    <source>
        <dbReference type="SAM" id="MobiDB-lite"/>
    </source>
</evidence>
<keyword evidence="2" id="KW-1133">Transmembrane helix</keyword>
<keyword evidence="2" id="KW-0812">Transmembrane</keyword>
<keyword evidence="4" id="KW-1185">Reference proteome</keyword>
<name>A0A914PCD0_9BILA</name>
<organism evidence="4 5">
    <name type="scientific">Panagrolaimus davidi</name>
    <dbReference type="NCBI Taxonomy" id="227884"/>
    <lineage>
        <taxon>Eukaryota</taxon>
        <taxon>Metazoa</taxon>
        <taxon>Ecdysozoa</taxon>
        <taxon>Nematoda</taxon>
        <taxon>Chromadorea</taxon>
        <taxon>Rhabditida</taxon>
        <taxon>Tylenchina</taxon>
        <taxon>Panagrolaimomorpha</taxon>
        <taxon>Panagrolaimoidea</taxon>
        <taxon>Panagrolaimidae</taxon>
        <taxon>Panagrolaimus</taxon>
    </lineage>
</organism>
<feature type="chain" id="PRO_5036862563" evidence="3">
    <location>
        <begin position="18"/>
        <end position="363"/>
    </location>
</feature>
<reference evidence="5" key="1">
    <citation type="submission" date="2022-11" db="UniProtKB">
        <authorList>
            <consortium name="WormBaseParasite"/>
        </authorList>
    </citation>
    <scope>IDENTIFICATION</scope>
</reference>
<proteinExistence type="predicted"/>
<evidence type="ECO:0000256" key="2">
    <source>
        <dbReference type="SAM" id="Phobius"/>
    </source>
</evidence>
<evidence type="ECO:0000313" key="4">
    <source>
        <dbReference type="Proteomes" id="UP000887578"/>
    </source>
</evidence>
<feature type="compositionally biased region" description="Basic and acidic residues" evidence="1">
    <location>
        <begin position="274"/>
        <end position="297"/>
    </location>
</feature>
<feature type="transmembrane region" description="Helical" evidence="2">
    <location>
        <begin position="216"/>
        <end position="240"/>
    </location>
</feature>
<dbReference type="Proteomes" id="UP000887578">
    <property type="component" value="Unplaced"/>
</dbReference>